<proteinExistence type="predicted"/>
<comment type="caution">
    <text evidence="1">The sequence shown here is derived from an EMBL/GenBank/DDBJ whole genome shotgun (WGS) entry which is preliminary data.</text>
</comment>
<organism evidence="1 2">
    <name type="scientific">Anoxynatronum sibiricum</name>
    <dbReference type="NCBI Taxonomy" id="210623"/>
    <lineage>
        <taxon>Bacteria</taxon>
        <taxon>Bacillati</taxon>
        <taxon>Bacillota</taxon>
        <taxon>Clostridia</taxon>
        <taxon>Eubacteriales</taxon>
        <taxon>Clostridiaceae</taxon>
        <taxon>Anoxynatronum</taxon>
    </lineage>
</organism>
<dbReference type="Pfam" id="PF10719">
    <property type="entry name" value="ComFB"/>
    <property type="match status" value="1"/>
</dbReference>
<accession>A0ABU9VQC5</accession>
<keyword evidence="2" id="KW-1185">Reference proteome</keyword>
<reference evidence="1 2" key="1">
    <citation type="submission" date="2024-04" db="EMBL/GenBank/DDBJ databases">
        <title>Genome sequencing and metabolic network reconstruction of aminoacids and betaine degradation by Anoxynatronum sibiricum.</title>
        <authorList>
            <person name="Detkova E.N."/>
            <person name="Boltjanskaja Y.V."/>
            <person name="Mardanov A.V."/>
            <person name="Kevbrin V."/>
        </authorList>
    </citation>
    <scope>NUCLEOTIDE SEQUENCE [LARGE SCALE GENOMIC DNA]</scope>
    <source>
        <strain evidence="1 2">Z-7981</strain>
    </source>
</reference>
<gene>
    <name evidence="1" type="ORF">AAIG11_02345</name>
</gene>
<dbReference type="InterPro" id="IPR019657">
    <property type="entry name" value="ComFB"/>
</dbReference>
<evidence type="ECO:0000313" key="1">
    <source>
        <dbReference type="EMBL" id="MEN1759302.1"/>
    </source>
</evidence>
<protein>
    <submittedName>
        <fullName evidence="1">Late competence development ComFB family protein</fullName>
    </submittedName>
</protein>
<dbReference type="EMBL" id="JBCITM010000002">
    <property type="protein sequence ID" value="MEN1759302.1"/>
    <property type="molecule type" value="Genomic_DNA"/>
</dbReference>
<evidence type="ECO:0000313" key="2">
    <source>
        <dbReference type="Proteomes" id="UP001407405"/>
    </source>
</evidence>
<name>A0ABU9VQC5_9CLOT</name>
<dbReference type="Proteomes" id="UP001407405">
    <property type="component" value="Unassembled WGS sequence"/>
</dbReference>
<sequence length="90" mass="10330">MQLRNHMEIVVQYVLADLLKDQPNVCRCEKCQADMMAVALNHLPPKYYVTDEGAAYSKANELSIQFEADVMRELVLAMVVIKDHPRHEAE</sequence>
<dbReference type="RefSeq" id="WP_343184675.1">
    <property type="nucleotide sequence ID" value="NZ_JBCITM010000002.1"/>
</dbReference>